<dbReference type="PANTHER" id="PTHR43569">
    <property type="entry name" value="AMIDOHYDROLASE"/>
    <property type="match status" value="1"/>
</dbReference>
<proteinExistence type="inferred from homology"/>
<dbReference type="PANTHER" id="PTHR43569:SF2">
    <property type="entry name" value="AMIDOHYDROLASE-RELATED DOMAIN-CONTAINING PROTEIN"/>
    <property type="match status" value="1"/>
</dbReference>
<keyword evidence="4" id="KW-1185">Reference proteome</keyword>
<comment type="similarity">
    <text evidence="1">Belongs to the metallo-dependent hydrolases superfamily.</text>
</comment>
<dbReference type="InterPro" id="IPR032466">
    <property type="entry name" value="Metal_Hydrolase"/>
</dbReference>
<dbReference type="InterPro" id="IPR052350">
    <property type="entry name" value="Metallo-dep_Lactonases"/>
</dbReference>
<feature type="domain" description="Amidohydrolase-related" evidence="2">
    <location>
        <begin position="13"/>
        <end position="286"/>
    </location>
</feature>
<organism evidence="3 4">
    <name type="scientific">Lichenibacterium minor</name>
    <dbReference type="NCBI Taxonomy" id="2316528"/>
    <lineage>
        <taxon>Bacteria</taxon>
        <taxon>Pseudomonadati</taxon>
        <taxon>Pseudomonadota</taxon>
        <taxon>Alphaproteobacteria</taxon>
        <taxon>Hyphomicrobiales</taxon>
        <taxon>Lichenihabitantaceae</taxon>
        <taxon>Lichenibacterium</taxon>
    </lineage>
</organism>
<comment type="caution">
    <text evidence="3">The sequence shown here is derived from an EMBL/GenBank/DDBJ whole genome shotgun (WGS) entry which is preliminary data.</text>
</comment>
<sequence length="290" mass="31657">MSAPDTRAPALVVDAHQHFWRIARGDYGWMGPHVAPLLRDFLPGDLAPLIRRAGVARTVLVQAAETDAETDFLLDLAEATPWVAGVVGWADMEASGFPERLAALRSRPKLVGLRPMLQEIDDDAFILRPRVLEHLALVADSGLAFDILGFTRHLPHVLEALRQTPGLRAVIDHGAKPEIAAGTLTPWCERIAAVAAMPGLHCKISGLVTEADPSAWRLDDLRPYVDHLVTCFGPDRLMWGSDWPVCTLAASYGEVSNAARALLAPRLGPSEMKSIFGENAVRFYRLDALN</sequence>
<dbReference type="GO" id="GO:0016787">
    <property type="term" value="F:hydrolase activity"/>
    <property type="evidence" value="ECO:0007669"/>
    <property type="project" value="UniProtKB-KW"/>
</dbReference>
<dbReference type="SUPFAM" id="SSF51556">
    <property type="entry name" value="Metallo-dependent hydrolases"/>
    <property type="match status" value="1"/>
</dbReference>
<dbReference type="InterPro" id="IPR006680">
    <property type="entry name" value="Amidohydro-rel"/>
</dbReference>
<keyword evidence="3" id="KW-0378">Hydrolase</keyword>
<evidence type="ECO:0000259" key="2">
    <source>
        <dbReference type="Pfam" id="PF04909"/>
    </source>
</evidence>
<dbReference type="Gene3D" id="3.20.20.140">
    <property type="entry name" value="Metal-dependent hydrolases"/>
    <property type="match status" value="1"/>
</dbReference>
<evidence type="ECO:0000256" key="1">
    <source>
        <dbReference type="ARBA" id="ARBA00038310"/>
    </source>
</evidence>
<accession>A0A4Q2UE85</accession>
<protein>
    <submittedName>
        <fullName evidence="3">Amidohydrolase</fullName>
    </submittedName>
</protein>
<name>A0A4Q2UE85_9HYPH</name>
<dbReference type="EMBL" id="QYBB01000002">
    <property type="protein sequence ID" value="RYC33631.1"/>
    <property type="molecule type" value="Genomic_DNA"/>
</dbReference>
<dbReference type="Proteomes" id="UP000290759">
    <property type="component" value="Unassembled WGS sequence"/>
</dbReference>
<reference evidence="3 4" key="2">
    <citation type="submission" date="2019-02" db="EMBL/GenBank/DDBJ databases">
        <title>'Lichenibacterium ramalinii' gen. nov. sp. nov., 'Lichenibacterium minor' gen. nov. sp. nov.</title>
        <authorList>
            <person name="Pankratov T."/>
        </authorList>
    </citation>
    <scope>NUCLEOTIDE SEQUENCE [LARGE SCALE GENOMIC DNA]</scope>
    <source>
        <strain evidence="3 4">RmlP026</strain>
    </source>
</reference>
<dbReference type="AlphaFoldDB" id="A0A4Q2UE85"/>
<reference evidence="3 4" key="1">
    <citation type="submission" date="2018-12" db="EMBL/GenBank/DDBJ databases">
        <authorList>
            <person name="Grouzdev D.S."/>
            <person name="Krutkina M.S."/>
        </authorList>
    </citation>
    <scope>NUCLEOTIDE SEQUENCE [LARGE SCALE GENOMIC DNA]</scope>
    <source>
        <strain evidence="3 4">RmlP026</strain>
    </source>
</reference>
<evidence type="ECO:0000313" key="4">
    <source>
        <dbReference type="Proteomes" id="UP000290759"/>
    </source>
</evidence>
<evidence type="ECO:0000313" key="3">
    <source>
        <dbReference type="EMBL" id="RYC33631.1"/>
    </source>
</evidence>
<dbReference type="RefSeq" id="WP_129223703.1">
    <property type="nucleotide sequence ID" value="NZ_QYBB01000002.1"/>
</dbReference>
<dbReference type="Pfam" id="PF04909">
    <property type="entry name" value="Amidohydro_2"/>
    <property type="match status" value="1"/>
</dbReference>
<dbReference type="OrthoDB" id="9787654at2"/>
<gene>
    <name evidence="3" type="ORF">D3273_04000</name>
</gene>